<gene>
    <name evidence="2" type="ORF">IFM89_010792</name>
</gene>
<feature type="region of interest" description="Disordered" evidence="1">
    <location>
        <begin position="23"/>
        <end position="56"/>
    </location>
</feature>
<proteinExistence type="predicted"/>
<organism evidence="2 3">
    <name type="scientific">Coptis chinensis</name>
    <dbReference type="NCBI Taxonomy" id="261450"/>
    <lineage>
        <taxon>Eukaryota</taxon>
        <taxon>Viridiplantae</taxon>
        <taxon>Streptophyta</taxon>
        <taxon>Embryophyta</taxon>
        <taxon>Tracheophyta</taxon>
        <taxon>Spermatophyta</taxon>
        <taxon>Magnoliopsida</taxon>
        <taxon>Ranunculales</taxon>
        <taxon>Ranunculaceae</taxon>
        <taxon>Coptidoideae</taxon>
        <taxon>Coptis</taxon>
    </lineage>
</organism>
<feature type="non-terminal residue" evidence="2">
    <location>
        <position position="73"/>
    </location>
</feature>
<evidence type="ECO:0000313" key="2">
    <source>
        <dbReference type="EMBL" id="KAF9620133.1"/>
    </source>
</evidence>
<accession>A0A835IP08</accession>
<evidence type="ECO:0000313" key="3">
    <source>
        <dbReference type="Proteomes" id="UP000631114"/>
    </source>
</evidence>
<evidence type="ECO:0000256" key="1">
    <source>
        <dbReference type="SAM" id="MobiDB-lite"/>
    </source>
</evidence>
<reference evidence="2 3" key="1">
    <citation type="submission" date="2020-10" db="EMBL/GenBank/DDBJ databases">
        <title>The Coptis chinensis genome and diversification of protoberbering-type alkaloids.</title>
        <authorList>
            <person name="Wang B."/>
            <person name="Shu S."/>
            <person name="Song C."/>
            <person name="Liu Y."/>
        </authorList>
    </citation>
    <scope>NUCLEOTIDE SEQUENCE [LARGE SCALE GENOMIC DNA]</scope>
    <source>
        <strain evidence="2">HL-2020</strain>
        <tissue evidence="2">Leaf</tissue>
    </source>
</reference>
<dbReference type="EMBL" id="JADFTS010000002">
    <property type="protein sequence ID" value="KAF9620133.1"/>
    <property type="molecule type" value="Genomic_DNA"/>
</dbReference>
<keyword evidence="3" id="KW-1185">Reference proteome</keyword>
<comment type="caution">
    <text evidence="2">The sequence shown here is derived from an EMBL/GenBank/DDBJ whole genome shotgun (WGS) entry which is preliminary data.</text>
</comment>
<protein>
    <submittedName>
        <fullName evidence="2">Uncharacterized protein</fullName>
    </submittedName>
</protein>
<name>A0A835IP08_9MAGN</name>
<dbReference type="AlphaFoldDB" id="A0A835IP08"/>
<sequence>EKIARETTDANYATVLERLDEESNARKKLEEEVATMQRESSSRGSSSQVLKERGVDDRGVDDIVINNVDLSQP</sequence>
<dbReference type="Proteomes" id="UP000631114">
    <property type="component" value="Unassembled WGS sequence"/>
</dbReference>